<dbReference type="InterPro" id="IPR000182">
    <property type="entry name" value="GNAT_dom"/>
</dbReference>
<gene>
    <name evidence="3" type="ORF">MNEG_3095</name>
</gene>
<dbReference type="GO" id="GO:0006048">
    <property type="term" value="P:UDP-N-acetylglucosamine biosynthetic process"/>
    <property type="evidence" value="ECO:0007669"/>
    <property type="project" value="UniProtKB-UniPathway"/>
</dbReference>
<feature type="region of interest" description="Disordered" evidence="1">
    <location>
        <begin position="26"/>
        <end position="59"/>
    </location>
</feature>
<evidence type="ECO:0000256" key="1">
    <source>
        <dbReference type="SAM" id="MobiDB-lite"/>
    </source>
</evidence>
<reference evidence="3 4" key="1">
    <citation type="journal article" date="2013" name="BMC Genomics">
        <title>Reconstruction of the lipid metabolism for the microalga Monoraphidium neglectum from its genome sequence reveals characteristics suitable for biofuel production.</title>
        <authorList>
            <person name="Bogen C."/>
            <person name="Al-Dilaimi A."/>
            <person name="Albersmeier A."/>
            <person name="Wichmann J."/>
            <person name="Grundmann M."/>
            <person name="Rupp O."/>
            <person name="Lauersen K.J."/>
            <person name="Blifernez-Klassen O."/>
            <person name="Kalinowski J."/>
            <person name="Goesmann A."/>
            <person name="Mussgnug J.H."/>
            <person name="Kruse O."/>
        </authorList>
    </citation>
    <scope>NUCLEOTIDE SEQUENCE [LARGE SCALE GENOMIC DNA]</scope>
    <source>
        <strain evidence="3 4">SAG 48.87</strain>
    </source>
</reference>
<evidence type="ECO:0000313" key="4">
    <source>
        <dbReference type="Proteomes" id="UP000054498"/>
    </source>
</evidence>
<evidence type="ECO:0000259" key="2">
    <source>
        <dbReference type="Pfam" id="PF00583"/>
    </source>
</evidence>
<dbReference type="CDD" id="cd04301">
    <property type="entry name" value="NAT_SF"/>
    <property type="match status" value="1"/>
</dbReference>
<dbReference type="InterPro" id="IPR039143">
    <property type="entry name" value="GNPNAT1-like"/>
</dbReference>
<evidence type="ECO:0000313" key="3">
    <source>
        <dbReference type="EMBL" id="KIZ04863.1"/>
    </source>
</evidence>
<dbReference type="RefSeq" id="XP_013903882.1">
    <property type="nucleotide sequence ID" value="XM_014048428.1"/>
</dbReference>
<dbReference type="OrthoDB" id="2744543at2759"/>
<dbReference type="STRING" id="145388.A0A0D2K2V3"/>
<sequence>MVRDKLRMALHNSVAIAAAFTRDPRLDGYELSSEDDEEYDSSDDGGRSSGSSSSSGGGSLSDAWSILSGGGSSRGGGGLEWPEPLAQLGSSLWGPRPPPRLVGFVRASGDYSLVATVHDVIVHPELQGFGIGPRLLKKVVTQVTTHEVYDVGLVTPCELQPFFSGCSFEPDREESVPMAFAGLVGDGLGETRRVAANTNLKRLLQDV</sequence>
<feature type="compositionally biased region" description="Acidic residues" evidence="1">
    <location>
        <begin position="32"/>
        <end position="43"/>
    </location>
</feature>
<dbReference type="KEGG" id="mng:MNEG_3095"/>
<dbReference type="Gene3D" id="3.40.630.30">
    <property type="match status" value="1"/>
</dbReference>
<dbReference type="GO" id="GO:0008080">
    <property type="term" value="F:N-acetyltransferase activity"/>
    <property type="evidence" value="ECO:0007669"/>
    <property type="project" value="TreeGrafter"/>
</dbReference>
<organism evidence="3 4">
    <name type="scientific">Monoraphidium neglectum</name>
    <dbReference type="NCBI Taxonomy" id="145388"/>
    <lineage>
        <taxon>Eukaryota</taxon>
        <taxon>Viridiplantae</taxon>
        <taxon>Chlorophyta</taxon>
        <taxon>core chlorophytes</taxon>
        <taxon>Chlorophyceae</taxon>
        <taxon>CS clade</taxon>
        <taxon>Sphaeropleales</taxon>
        <taxon>Selenastraceae</taxon>
        <taxon>Monoraphidium</taxon>
    </lineage>
</organism>
<dbReference type="Pfam" id="PF00583">
    <property type="entry name" value="Acetyltransf_1"/>
    <property type="match status" value="1"/>
</dbReference>
<dbReference type="SUPFAM" id="SSF55729">
    <property type="entry name" value="Acyl-CoA N-acyltransferases (Nat)"/>
    <property type="match status" value="1"/>
</dbReference>
<dbReference type="Proteomes" id="UP000054498">
    <property type="component" value="Unassembled WGS sequence"/>
</dbReference>
<dbReference type="AlphaFoldDB" id="A0A0D2K2V3"/>
<keyword evidence="4" id="KW-1185">Reference proteome</keyword>
<dbReference type="PANTHER" id="PTHR13355">
    <property type="entry name" value="GLUCOSAMINE 6-PHOSPHATE N-ACETYLTRANSFERASE"/>
    <property type="match status" value="1"/>
</dbReference>
<dbReference type="InterPro" id="IPR016181">
    <property type="entry name" value="Acyl_CoA_acyltransferase"/>
</dbReference>
<name>A0A0D2K2V3_9CHLO</name>
<dbReference type="UniPathway" id="UPA00113">
    <property type="reaction ID" value="UER00529"/>
</dbReference>
<accession>A0A0D2K2V3</accession>
<feature type="domain" description="N-acetyltransferase" evidence="2">
    <location>
        <begin position="100"/>
        <end position="147"/>
    </location>
</feature>
<dbReference type="GeneID" id="25735973"/>
<protein>
    <submittedName>
        <fullName evidence="3">GCN5-related N-acetyltransferase (GNAT) family protein</fullName>
    </submittedName>
</protein>
<proteinExistence type="predicted"/>
<dbReference type="PANTHER" id="PTHR13355:SF15">
    <property type="entry name" value="GCN5-RELATED N-ACETYLTRANSFERASE 3, CHLOROPLASTIC"/>
    <property type="match status" value="1"/>
</dbReference>
<dbReference type="EMBL" id="KK100594">
    <property type="protein sequence ID" value="KIZ04863.1"/>
    <property type="molecule type" value="Genomic_DNA"/>
</dbReference>
<keyword evidence="3" id="KW-0808">Transferase</keyword>